<accession>A0A9W7G1W0</accession>
<dbReference type="Proteomes" id="UP001165082">
    <property type="component" value="Unassembled WGS sequence"/>
</dbReference>
<evidence type="ECO:0000313" key="2">
    <source>
        <dbReference type="Proteomes" id="UP001165082"/>
    </source>
</evidence>
<comment type="caution">
    <text evidence="1">The sequence shown here is derived from an EMBL/GenBank/DDBJ whole genome shotgun (WGS) entry which is preliminary data.</text>
</comment>
<reference evidence="1" key="1">
    <citation type="submission" date="2022-07" db="EMBL/GenBank/DDBJ databases">
        <title>Genome analysis of Parmales, a sister group of diatoms, reveals the evolutionary specialization of diatoms from phago-mixotrophs to photoautotrophs.</title>
        <authorList>
            <person name="Ban H."/>
            <person name="Sato S."/>
            <person name="Yoshikawa S."/>
            <person name="Kazumasa Y."/>
            <person name="Nakamura Y."/>
            <person name="Ichinomiya M."/>
            <person name="Saitoh K."/>
            <person name="Sato N."/>
            <person name="Blanc-Mathieu R."/>
            <person name="Endo H."/>
            <person name="Kuwata A."/>
            <person name="Ogata H."/>
        </authorList>
    </citation>
    <scope>NUCLEOTIDE SEQUENCE</scope>
</reference>
<evidence type="ECO:0000313" key="1">
    <source>
        <dbReference type="EMBL" id="GMI28332.1"/>
    </source>
</evidence>
<dbReference type="EMBL" id="BRXZ01007433">
    <property type="protein sequence ID" value="GMI28332.1"/>
    <property type="molecule type" value="Genomic_DNA"/>
</dbReference>
<protein>
    <submittedName>
        <fullName evidence="1">Uncharacterized protein</fullName>
    </submittedName>
</protein>
<name>A0A9W7G1W0_9STRA</name>
<keyword evidence="2" id="KW-1185">Reference proteome</keyword>
<organism evidence="1 2">
    <name type="scientific">Triparma retinervis</name>
    <dbReference type="NCBI Taxonomy" id="2557542"/>
    <lineage>
        <taxon>Eukaryota</taxon>
        <taxon>Sar</taxon>
        <taxon>Stramenopiles</taxon>
        <taxon>Ochrophyta</taxon>
        <taxon>Bolidophyceae</taxon>
        <taxon>Parmales</taxon>
        <taxon>Triparmaceae</taxon>
        <taxon>Triparma</taxon>
    </lineage>
</organism>
<feature type="non-terminal residue" evidence="1">
    <location>
        <position position="1"/>
    </location>
</feature>
<proteinExistence type="predicted"/>
<gene>
    <name evidence="1" type="ORF">TrRE_jg1959</name>
</gene>
<dbReference type="AlphaFoldDB" id="A0A9W7G1W0"/>
<sequence length="53" mass="6344">VRGVMGRKVEVKWKHGWEEGIVEGWEGGKFKVKYRDGDVKAYKLWKKEFKFVD</sequence>